<protein>
    <submittedName>
        <fullName evidence="2">Uncharacterized protein</fullName>
    </submittedName>
</protein>
<gene>
    <name evidence="2" type="ORF">IAC29_00215</name>
</gene>
<proteinExistence type="predicted"/>
<keyword evidence="1" id="KW-0812">Transmembrane</keyword>
<sequence>MNAKKFIAMTSGILIPSGLVIAQVVTGEGFINEGTDAMESIGSAAMRLLSILMGAAAAVTLFLVVLESNKKNSQNKDAFVTWFCIFALGFLALELINSLFFN</sequence>
<keyword evidence="1" id="KW-1133">Transmembrane helix</keyword>
<name>A0A9D9EHG7_9BACT</name>
<evidence type="ECO:0000313" key="2">
    <source>
        <dbReference type="EMBL" id="MBO8447679.1"/>
    </source>
</evidence>
<feature type="transmembrane region" description="Helical" evidence="1">
    <location>
        <begin position="46"/>
        <end position="66"/>
    </location>
</feature>
<organism evidence="2 3">
    <name type="scientific">Candidatus Cryptobacteroides merdigallinarum</name>
    <dbReference type="NCBI Taxonomy" id="2840770"/>
    <lineage>
        <taxon>Bacteria</taxon>
        <taxon>Pseudomonadati</taxon>
        <taxon>Bacteroidota</taxon>
        <taxon>Bacteroidia</taxon>
        <taxon>Bacteroidales</taxon>
        <taxon>Candidatus Cryptobacteroides</taxon>
    </lineage>
</organism>
<accession>A0A9D9EHG7</accession>
<evidence type="ECO:0000256" key="1">
    <source>
        <dbReference type="SAM" id="Phobius"/>
    </source>
</evidence>
<keyword evidence="1" id="KW-0472">Membrane</keyword>
<reference evidence="2" key="2">
    <citation type="journal article" date="2021" name="PeerJ">
        <title>Extensive microbial diversity within the chicken gut microbiome revealed by metagenomics and culture.</title>
        <authorList>
            <person name="Gilroy R."/>
            <person name="Ravi A."/>
            <person name="Getino M."/>
            <person name="Pursley I."/>
            <person name="Horton D.L."/>
            <person name="Alikhan N.F."/>
            <person name="Baker D."/>
            <person name="Gharbi K."/>
            <person name="Hall N."/>
            <person name="Watson M."/>
            <person name="Adriaenssens E.M."/>
            <person name="Foster-Nyarko E."/>
            <person name="Jarju S."/>
            <person name="Secka A."/>
            <person name="Antonio M."/>
            <person name="Oren A."/>
            <person name="Chaudhuri R.R."/>
            <person name="La Ragione R."/>
            <person name="Hildebrand F."/>
            <person name="Pallen M.J."/>
        </authorList>
    </citation>
    <scope>NUCLEOTIDE SEQUENCE</scope>
    <source>
        <strain evidence="2">20514</strain>
    </source>
</reference>
<comment type="caution">
    <text evidence="2">The sequence shown here is derived from an EMBL/GenBank/DDBJ whole genome shotgun (WGS) entry which is preliminary data.</text>
</comment>
<dbReference type="Proteomes" id="UP000810252">
    <property type="component" value="Unassembled WGS sequence"/>
</dbReference>
<dbReference type="AlphaFoldDB" id="A0A9D9EHG7"/>
<evidence type="ECO:0000313" key="3">
    <source>
        <dbReference type="Proteomes" id="UP000810252"/>
    </source>
</evidence>
<reference evidence="2" key="1">
    <citation type="submission" date="2020-10" db="EMBL/GenBank/DDBJ databases">
        <authorList>
            <person name="Gilroy R."/>
        </authorList>
    </citation>
    <scope>NUCLEOTIDE SEQUENCE</scope>
    <source>
        <strain evidence="2">20514</strain>
    </source>
</reference>
<feature type="transmembrane region" description="Helical" evidence="1">
    <location>
        <begin position="78"/>
        <end position="101"/>
    </location>
</feature>
<dbReference type="EMBL" id="JADIMQ010000003">
    <property type="protein sequence ID" value="MBO8447679.1"/>
    <property type="molecule type" value="Genomic_DNA"/>
</dbReference>